<keyword evidence="6 11" id="KW-0378">Hydrolase</keyword>
<evidence type="ECO:0000256" key="4">
    <source>
        <dbReference type="ARBA" id="ARBA00022670"/>
    </source>
</evidence>
<accession>A0A9X4XFA0</accession>
<dbReference type="SMART" id="SM00228">
    <property type="entry name" value="PDZ"/>
    <property type="match status" value="1"/>
</dbReference>
<keyword evidence="11" id="KW-0479">Metal-binding</keyword>
<dbReference type="PANTHER" id="PTHR42837">
    <property type="entry name" value="REGULATOR OF SIGMA-E PROTEASE RSEP"/>
    <property type="match status" value="1"/>
</dbReference>
<evidence type="ECO:0000256" key="6">
    <source>
        <dbReference type="ARBA" id="ARBA00022801"/>
    </source>
</evidence>
<dbReference type="SUPFAM" id="SSF50156">
    <property type="entry name" value="PDZ domain-like"/>
    <property type="match status" value="1"/>
</dbReference>
<dbReference type="InterPro" id="IPR008915">
    <property type="entry name" value="Peptidase_M50"/>
</dbReference>
<evidence type="ECO:0000256" key="9">
    <source>
        <dbReference type="ARBA" id="ARBA00023049"/>
    </source>
</evidence>
<dbReference type="PROSITE" id="PS50106">
    <property type="entry name" value="PDZ"/>
    <property type="match status" value="1"/>
</dbReference>
<proteinExistence type="inferred from homology"/>
<feature type="domain" description="PDZ" evidence="12">
    <location>
        <begin position="193"/>
        <end position="254"/>
    </location>
</feature>
<keyword evidence="7 11" id="KW-0862">Zinc</keyword>
<evidence type="ECO:0000256" key="11">
    <source>
        <dbReference type="RuleBase" id="RU362031"/>
    </source>
</evidence>
<dbReference type="InterPro" id="IPR004387">
    <property type="entry name" value="Pept_M50_Zn"/>
</dbReference>
<dbReference type="GO" id="GO:0004222">
    <property type="term" value="F:metalloendopeptidase activity"/>
    <property type="evidence" value="ECO:0007669"/>
    <property type="project" value="InterPro"/>
</dbReference>
<evidence type="ECO:0000259" key="12">
    <source>
        <dbReference type="PROSITE" id="PS50106"/>
    </source>
</evidence>
<evidence type="ECO:0000256" key="7">
    <source>
        <dbReference type="ARBA" id="ARBA00022833"/>
    </source>
</evidence>
<protein>
    <recommendedName>
        <fullName evidence="11">Zinc metalloprotease</fullName>
        <ecNumber evidence="11">3.4.24.-</ecNumber>
    </recommendedName>
</protein>
<dbReference type="GeneID" id="60059972"/>
<dbReference type="PANTHER" id="PTHR42837:SF2">
    <property type="entry name" value="MEMBRANE METALLOPROTEASE ARASP2, CHLOROPLASTIC-RELATED"/>
    <property type="match status" value="1"/>
</dbReference>
<evidence type="ECO:0000256" key="10">
    <source>
        <dbReference type="ARBA" id="ARBA00023136"/>
    </source>
</evidence>
<keyword evidence="8 11" id="KW-1133">Transmembrane helix</keyword>
<feature type="transmembrane region" description="Helical" evidence="11">
    <location>
        <begin position="392"/>
        <end position="414"/>
    </location>
</feature>
<keyword evidence="5 11" id="KW-0812">Transmembrane</keyword>
<evidence type="ECO:0000313" key="14">
    <source>
        <dbReference type="Proteomes" id="UP000487649"/>
    </source>
</evidence>
<dbReference type="InterPro" id="IPR036034">
    <property type="entry name" value="PDZ_sf"/>
</dbReference>
<dbReference type="EMBL" id="WMQE01000008">
    <property type="protein sequence ID" value="MTK20785.1"/>
    <property type="molecule type" value="Genomic_DNA"/>
</dbReference>
<evidence type="ECO:0000256" key="1">
    <source>
        <dbReference type="ARBA" id="ARBA00001947"/>
    </source>
</evidence>
<dbReference type="Pfam" id="PF02163">
    <property type="entry name" value="Peptidase_M50"/>
    <property type="match status" value="1"/>
</dbReference>
<evidence type="ECO:0000256" key="3">
    <source>
        <dbReference type="ARBA" id="ARBA00007931"/>
    </source>
</evidence>
<dbReference type="GO" id="GO:0016020">
    <property type="term" value="C:membrane"/>
    <property type="evidence" value="ECO:0007669"/>
    <property type="project" value="UniProtKB-SubCell"/>
</dbReference>
<dbReference type="InterPro" id="IPR041489">
    <property type="entry name" value="PDZ_6"/>
</dbReference>
<evidence type="ECO:0000256" key="2">
    <source>
        <dbReference type="ARBA" id="ARBA00004141"/>
    </source>
</evidence>
<dbReference type="GO" id="GO:0006508">
    <property type="term" value="P:proteolysis"/>
    <property type="evidence" value="ECO:0007669"/>
    <property type="project" value="UniProtKB-KW"/>
</dbReference>
<dbReference type="RefSeq" id="WP_006783764.1">
    <property type="nucleotide sequence ID" value="NZ_CAUWFM010000015.1"/>
</dbReference>
<evidence type="ECO:0000313" key="13">
    <source>
        <dbReference type="EMBL" id="MTK20785.1"/>
    </source>
</evidence>
<gene>
    <name evidence="13" type="primary">rseP</name>
    <name evidence="13" type="ORF">GMA92_04945</name>
</gene>
<reference evidence="13 14" key="1">
    <citation type="journal article" date="2019" name="Nat. Med.">
        <title>A library of human gut bacterial isolates paired with longitudinal multiomics data enables mechanistic microbiome research.</title>
        <authorList>
            <person name="Poyet M."/>
            <person name="Groussin M."/>
            <person name="Gibbons S.M."/>
            <person name="Avila-Pacheco J."/>
            <person name="Jiang X."/>
            <person name="Kearney S.M."/>
            <person name="Perrotta A.R."/>
            <person name="Berdy B."/>
            <person name="Zhao S."/>
            <person name="Lieberman T.D."/>
            <person name="Swanson P.K."/>
            <person name="Smith M."/>
            <person name="Roesemann S."/>
            <person name="Alexander J.E."/>
            <person name="Rich S.A."/>
            <person name="Livny J."/>
            <person name="Vlamakis H."/>
            <person name="Clish C."/>
            <person name="Bullock K."/>
            <person name="Deik A."/>
            <person name="Scott J."/>
            <person name="Pierce K.A."/>
            <person name="Xavier R.J."/>
            <person name="Alm E.J."/>
        </authorList>
    </citation>
    <scope>NUCLEOTIDE SEQUENCE [LARGE SCALE GENOMIC DNA]</scope>
    <source>
        <strain evidence="13 14">BIOML-A198</strain>
    </source>
</reference>
<dbReference type="OrthoDB" id="9782003at2"/>
<keyword evidence="10 11" id="KW-0472">Membrane</keyword>
<comment type="subcellular location">
    <subcellularLocation>
        <location evidence="2">Membrane</location>
        <topology evidence="2">Multi-pass membrane protein</topology>
    </subcellularLocation>
</comment>
<evidence type="ECO:0000256" key="8">
    <source>
        <dbReference type="ARBA" id="ARBA00022989"/>
    </source>
</evidence>
<evidence type="ECO:0000256" key="5">
    <source>
        <dbReference type="ARBA" id="ARBA00022692"/>
    </source>
</evidence>
<organism evidence="13 14">
    <name type="scientific">Turicibacter sanguinis</name>
    <dbReference type="NCBI Taxonomy" id="154288"/>
    <lineage>
        <taxon>Bacteria</taxon>
        <taxon>Bacillati</taxon>
        <taxon>Bacillota</taxon>
        <taxon>Erysipelotrichia</taxon>
        <taxon>Erysipelotrichales</taxon>
        <taxon>Turicibacteraceae</taxon>
        <taxon>Turicibacter</taxon>
    </lineage>
</organism>
<dbReference type="GO" id="GO:0046872">
    <property type="term" value="F:metal ion binding"/>
    <property type="evidence" value="ECO:0007669"/>
    <property type="project" value="UniProtKB-KW"/>
</dbReference>
<keyword evidence="4" id="KW-0645">Protease</keyword>
<comment type="caution">
    <text evidence="13">The sequence shown here is derived from an EMBL/GenBank/DDBJ whole genome shotgun (WGS) entry which is preliminary data.</text>
</comment>
<dbReference type="Pfam" id="PF17820">
    <property type="entry name" value="PDZ_6"/>
    <property type="match status" value="1"/>
</dbReference>
<feature type="transmembrane region" description="Helical" evidence="11">
    <location>
        <begin position="337"/>
        <end position="358"/>
    </location>
</feature>
<dbReference type="Proteomes" id="UP000487649">
    <property type="component" value="Unassembled WGS sequence"/>
</dbReference>
<dbReference type="CDD" id="cd23081">
    <property type="entry name" value="cpPDZ_EcRseP-like"/>
    <property type="match status" value="1"/>
</dbReference>
<dbReference type="InterPro" id="IPR001478">
    <property type="entry name" value="PDZ"/>
</dbReference>
<dbReference type="CDD" id="cd06163">
    <property type="entry name" value="S2P-M50_PDZ_RseP-like"/>
    <property type="match status" value="1"/>
</dbReference>
<dbReference type="NCBIfam" id="TIGR00054">
    <property type="entry name" value="RIP metalloprotease RseP"/>
    <property type="match status" value="1"/>
</dbReference>
<feature type="transmembrane region" description="Helical" evidence="11">
    <location>
        <begin position="167"/>
        <end position="191"/>
    </location>
</feature>
<sequence>MLGILSFIIALGVIILVHELGHFIVAKKVGILCHEFSIGMGPAVWSKKKGETTYSIRAIPLGGYVAMAGEEAEKEMVKVGQKVGLLLGKNACVEKIYLNPELRTDLVVGTITEIDLYKALTISIETEQQHVYHYQVDHDAFYVFDKGSQQIAPYDRCLESKSKWARFATMAAGATMNFILAIVLLFMVGLVNGETIYSNRLGTIVDDSPAQVAGLQVGDQIIEYNGQKVESWDDLINAIDSTTEETTVVIERNNQTKQLVITPNLVDGTPKIGIGVDYEHPLRSEHSLGYAIKYSALQTKNAFMQIFETFKMLFVTKEAGVSDLAGPIGIYTMTSQVVTYGLTSFVIWISFLSVNIGIMNLLPLPALDGGRILFVLIEAVIGRPVDRKVEGYIHAAGLILFLGLFVFVSFNDVLRLFK</sequence>
<comment type="similarity">
    <text evidence="3 11">Belongs to the peptidase M50B family.</text>
</comment>
<dbReference type="Gene3D" id="2.30.42.10">
    <property type="match status" value="1"/>
</dbReference>
<keyword evidence="9 11" id="KW-0482">Metalloprotease</keyword>
<dbReference type="AlphaFoldDB" id="A0A9X4XFA0"/>
<name>A0A9X4XFA0_9FIRM</name>
<comment type="cofactor">
    <cofactor evidence="1 11">
        <name>Zn(2+)</name>
        <dbReference type="ChEBI" id="CHEBI:29105"/>
    </cofactor>
</comment>
<dbReference type="EC" id="3.4.24.-" evidence="11"/>